<dbReference type="GO" id="GO:0016787">
    <property type="term" value="F:hydrolase activity"/>
    <property type="evidence" value="ECO:0007669"/>
    <property type="project" value="UniProtKB-KW"/>
</dbReference>
<keyword evidence="3" id="KW-1185">Reference proteome</keyword>
<evidence type="ECO:0000313" key="2">
    <source>
        <dbReference type="EMBL" id="TMV12978.1"/>
    </source>
</evidence>
<dbReference type="EMBL" id="VCPC01000002">
    <property type="protein sequence ID" value="TMV12978.1"/>
    <property type="molecule type" value="Genomic_DNA"/>
</dbReference>
<dbReference type="Gene3D" id="1.10.10.10">
    <property type="entry name" value="Winged helix-like DNA-binding domain superfamily/Winged helix DNA-binding domain"/>
    <property type="match status" value="1"/>
</dbReference>
<dbReference type="InterPro" id="IPR036388">
    <property type="entry name" value="WH-like_DNA-bd_sf"/>
</dbReference>
<dbReference type="Proteomes" id="UP001191082">
    <property type="component" value="Unassembled WGS sequence"/>
</dbReference>
<dbReference type="InterPro" id="IPR050471">
    <property type="entry name" value="AB_hydrolase"/>
</dbReference>
<reference evidence="2 3" key="1">
    <citation type="submission" date="2019-05" db="EMBL/GenBank/DDBJ databases">
        <title>Marivita sp. nov. isolated from sea sediment.</title>
        <authorList>
            <person name="Kim W."/>
        </authorList>
    </citation>
    <scope>NUCLEOTIDE SEQUENCE [LARGE SCALE GENOMIC DNA]</scope>
    <source>
        <strain evidence="2 3">CAU 1492</strain>
    </source>
</reference>
<gene>
    <name evidence="2" type="ORF">FGK64_09295</name>
</gene>
<dbReference type="InterPro" id="IPR000792">
    <property type="entry name" value="Tscrpt_reg_LuxR_C"/>
</dbReference>
<dbReference type="SUPFAM" id="SSF53474">
    <property type="entry name" value="alpha/beta-Hydrolases"/>
    <property type="match status" value="1"/>
</dbReference>
<evidence type="ECO:0000259" key="1">
    <source>
        <dbReference type="SMART" id="SM00421"/>
    </source>
</evidence>
<dbReference type="InterPro" id="IPR000073">
    <property type="entry name" value="AB_hydrolase_1"/>
</dbReference>
<organism evidence="2 3">
    <name type="scientific">Arenibacterium halophilum</name>
    <dbReference type="NCBI Taxonomy" id="2583821"/>
    <lineage>
        <taxon>Bacteria</taxon>
        <taxon>Pseudomonadati</taxon>
        <taxon>Pseudomonadota</taxon>
        <taxon>Alphaproteobacteria</taxon>
        <taxon>Rhodobacterales</taxon>
        <taxon>Paracoccaceae</taxon>
        <taxon>Arenibacterium</taxon>
    </lineage>
</organism>
<dbReference type="Pfam" id="PF00196">
    <property type="entry name" value="GerE"/>
    <property type="match status" value="1"/>
</dbReference>
<keyword evidence="2" id="KW-0378">Hydrolase</keyword>
<comment type="caution">
    <text evidence="2">The sequence shown here is derived from an EMBL/GenBank/DDBJ whole genome shotgun (WGS) entry which is preliminary data.</text>
</comment>
<sequence length="567" mass="61597">MIAAIYETVIRPGLYDSFMEAWEQHIRYELGRLEETISASGDTLPADAPELDIDPGLQAHFARAYEILEQFGRKMPPPDMVEAVRGAEGFAILLDAAGRCIAVSARTRDTLPDKPCHEAVADILVAGSRDLLDQMLAAVQAGKSDTPPVVLATGVLPRHLMARVVKAPAQTGGNGLALAIEALEYRWSKRAEAMLIASFSLSRAEVDIVRHLLAGLSLRDIAAHTGRSEHTVRNQSKAVLAKTGAPGQVDLIRLVVFLINQDTRNRSRRAAAPSMTRTMMRMSSGKAMQLYDMGPRDGVPVIFLHGMLEGPAALEHHHDRLVSEGFRVLMPARPGYGQSEPAHRPRGTIDLLQSHVVELIETRGLKRPVLLGNLGGALFAHVLACRLHDHVAGAVTCSGPAPITRISQFAQMAPRQRVVAYTARFAPALLPTVLRAGIAQIDGNEIDEFMAALFKPGTHEYAMIERLGVAATMQAGFRFSVEQGPSGFATDSHFIVRDWRHEIRGASPRVINLKGEMDTIAPASIMAEAMRDLPNVEVRVVKDAGQLLIYEAPDVVIDALREVSGAD</sequence>
<dbReference type="InterPro" id="IPR016032">
    <property type="entry name" value="Sig_transdc_resp-reg_C-effctor"/>
</dbReference>
<dbReference type="SMART" id="SM00421">
    <property type="entry name" value="HTH_LUXR"/>
    <property type="match status" value="1"/>
</dbReference>
<dbReference type="PANTHER" id="PTHR43433:SF5">
    <property type="entry name" value="AB HYDROLASE-1 DOMAIN-CONTAINING PROTEIN"/>
    <property type="match status" value="1"/>
</dbReference>
<dbReference type="Gene3D" id="3.40.50.1820">
    <property type="entry name" value="alpha/beta hydrolase"/>
    <property type="match status" value="1"/>
</dbReference>
<protein>
    <submittedName>
        <fullName evidence="2">Alpha/beta fold hydrolase</fullName>
    </submittedName>
</protein>
<dbReference type="SUPFAM" id="SSF46894">
    <property type="entry name" value="C-terminal effector domain of the bipartite response regulators"/>
    <property type="match status" value="1"/>
</dbReference>
<dbReference type="Pfam" id="PF00561">
    <property type="entry name" value="Abhydrolase_1"/>
    <property type="match status" value="1"/>
</dbReference>
<name>A0ABY2XAG5_9RHOB</name>
<proteinExistence type="predicted"/>
<evidence type="ECO:0000313" key="3">
    <source>
        <dbReference type="Proteomes" id="UP001191082"/>
    </source>
</evidence>
<feature type="domain" description="HTH luxR-type" evidence="1">
    <location>
        <begin position="198"/>
        <end position="255"/>
    </location>
</feature>
<dbReference type="RefSeq" id="WP_138863534.1">
    <property type="nucleotide sequence ID" value="NZ_VCPC01000002.1"/>
</dbReference>
<accession>A0ABY2XAG5</accession>
<dbReference type="PANTHER" id="PTHR43433">
    <property type="entry name" value="HYDROLASE, ALPHA/BETA FOLD FAMILY PROTEIN"/>
    <property type="match status" value="1"/>
</dbReference>
<dbReference type="InterPro" id="IPR029058">
    <property type="entry name" value="AB_hydrolase_fold"/>
</dbReference>